<gene>
    <name evidence="2" type="ORF">CR513_09111</name>
</gene>
<dbReference type="PANTHER" id="PTHR24559:SF444">
    <property type="entry name" value="REVERSE TRANSCRIPTASE DOMAIN-CONTAINING PROTEIN"/>
    <property type="match status" value="1"/>
</dbReference>
<evidence type="ECO:0000313" key="3">
    <source>
        <dbReference type="Proteomes" id="UP000257109"/>
    </source>
</evidence>
<dbReference type="SUPFAM" id="SSF56672">
    <property type="entry name" value="DNA/RNA polymerases"/>
    <property type="match status" value="1"/>
</dbReference>
<dbReference type="InterPro" id="IPR053134">
    <property type="entry name" value="RNA-dir_DNA_polymerase"/>
</dbReference>
<dbReference type="Proteomes" id="UP000257109">
    <property type="component" value="Unassembled WGS sequence"/>
</dbReference>
<reference evidence="2" key="1">
    <citation type="submission" date="2018-05" db="EMBL/GenBank/DDBJ databases">
        <title>Draft genome of Mucuna pruriens seed.</title>
        <authorList>
            <person name="Nnadi N.E."/>
            <person name="Vos R."/>
            <person name="Hasami M.H."/>
            <person name="Devisetty U.K."/>
            <person name="Aguiy J.C."/>
        </authorList>
    </citation>
    <scope>NUCLEOTIDE SEQUENCE [LARGE SCALE GENOMIC DNA]</scope>
    <source>
        <strain evidence="2">JCA_2017</strain>
    </source>
</reference>
<evidence type="ECO:0000313" key="2">
    <source>
        <dbReference type="EMBL" id="RDY06840.1"/>
    </source>
</evidence>
<comment type="caution">
    <text evidence="2">The sequence shown here is derived from an EMBL/GenBank/DDBJ whole genome shotgun (WGS) entry which is preliminary data.</text>
</comment>
<dbReference type="Gene3D" id="3.30.70.270">
    <property type="match status" value="2"/>
</dbReference>
<dbReference type="EMBL" id="QJKJ01001599">
    <property type="protein sequence ID" value="RDY06840.1"/>
    <property type="molecule type" value="Genomic_DNA"/>
</dbReference>
<dbReference type="PANTHER" id="PTHR24559">
    <property type="entry name" value="TRANSPOSON TY3-I GAG-POL POLYPROTEIN"/>
    <property type="match status" value="1"/>
</dbReference>
<dbReference type="OrthoDB" id="101614at2759"/>
<dbReference type="Pfam" id="PF00078">
    <property type="entry name" value="RVT_1"/>
    <property type="match status" value="1"/>
</dbReference>
<accession>A0A371HVN1</accession>
<name>A0A371HVN1_MUCPR</name>
<keyword evidence="3" id="KW-1185">Reference proteome</keyword>
<feature type="non-terminal residue" evidence="2">
    <location>
        <position position="1"/>
    </location>
</feature>
<dbReference type="InterPro" id="IPR043128">
    <property type="entry name" value="Rev_trsase/Diguanyl_cyclase"/>
</dbReference>
<evidence type="ECO:0000259" key="1">
    <source>
        <dbReference type="Pfam" id="PF00078"/>
    </source>
</evidence>
<organism evidence="2 3">
    <name type="scientific">Mucuna pruriens</name>
    <name type="common">Velvet bean</name>
    <name type="synonym">Dolichos pruriens</name>
    <dbReference type="NCBI Taxonomy" id="157652"/>
    <lineage>
        <taxon>Eukaryota</taxon>
        <taxon>Viridiplantae</taxon>
        <taxon>Streptophyta</taxon>
        <taxon>Embryophyta</taxon>
        <taxon>Tracheophyta</taxon>
        <taxon>Spermatophyta</taxon>
        <taxon>Magnoliopsida</taxon>
        <taxon>eudicotyledons</taxon>
        <taxon>Gunneridae</taxon>
        <taxon>Pentapetalae</taxon>
        <taxon>rosids</taxon>
        <taxon>fabids</taxon>
        <taxon>Fabales</taxon>
        <taxon>Fabaceae</taxon>
        <taxon>Papilionoideae</taxon>
        <taxon>50 kb inversion clade</taxon>
        <taxon>NPAAA clade</taxon>
        <taxon>indigoferoid/millettioid clade</taxon>
        <taxon>Phaseoleae</taxon>
        <taxon>Mucuna</taxon>
    </lineage>
</organism>
<sequence>MAYVVMVKKANGKWRMCINYTDLNKACPKDPYPLPNIDRLDEDFGIKNAGATYQRLMDKIFKDVIGYDVEVYVDDMVVKSTMAGEHCAALERVLSILRRHQLKLNPRKCSFCVQAGKFLGFMLTEREIEANPEKCQTIINMRSPQSVKEVQHLMGRITALSRFISWATEMAMPIFGMLKKGESFTWMLKCEEAFLWLKAMLAAPLVLTRPTPVSIVLIQEKERKQHPVYFTRGRKELPKDREGHPHFGDHLAKTTSLLPRLPHSCLDRPPNPPSVAKIGPGQEDGGLECIFDISFEKRGHVKAQVLTDIIIKLTSVDLPTSEDGEWFLSMDGSSNQIGSEVGIILEGPDGVLIEQSLHFEFKASNN</sequence>
<dbReference type="InterPro" id="IPR043502">
    <property type="entry name" value="DNA/RNA_pol_sf"/>
</dbReference>
<dbReference type="InterPro" id="IPR000477">
    <property type="entry name" value="RT_dom"/>
</dbReference>
<dbReference type="CDD" id="cd01647">
    <property type="entry name" value="RT_LTR"/>
    <property type="match status" value="1"/>
</dbReference>
<proteinExistence type="predicted"/>
<protein>
    <recommendedName>
        <fullName evidence="1">Reverse transcriptase domain-containing protein</fullName>
    </recommendedName>
</protein>
<feature type="domain" description="Reverse transcriptase" evidence="1">
    <location>
        <begin position="44"/>
        <end position="122"/>
    </location>
</feature>
<dbReference type="AlphaFoldDB" id="A0A371HVN1"/>